<dbReference type="GeneID" id="24844280"/>
<dbReference type="PATRIC" id="fig|1434108.4.peg.1291"/>
<keyword evidence="1" id="KW-0812">Transmembrane</keyword>
<keyword evidence="3" id="KW-1185">Reference proteome</keyword>
<accession>A0A0E3QTY0</accession>
<dbReference type="RefSeq" id="WP_048154982.1">
    <property type="nucleotide sequence ID" value="NZ_CP009528.1"/>
</dbReference>
<feature type="transmembrane region" description="Helical" evidence="1">
    <location>
        <begin position="160"/>
        <end position="178"/>
    </location>
</feature>
<feature type="transmembrane region" description="Helical" evidence="1">
    <location>
        <begin position="190"/>
        <end position="211"/>
    </location>
</feature>
<keyword evidence="1" id="KW-1133">Transmembrane helix</keyword>
<dbReference type="HOGENOM" id="CLU_1275309_0_0_2"/>
<protein>
    <submittedName>
        <fullName evidence="2">Uncharacterized protein</fullName>
    </submittedName>
</protein>
<evidence type="ECO:0000256" key="1">
    <source>
        <dbReference type="SAM" id="Phobius"/>
    </source>
</evidence>
<feature type="transmembrane region" description="Helical" evidence="1">
    <location>
        <begin position="12"/>
        <end position="31"/>
    </location>
</feature>
<keyword evidence="1" id="KW-0472">Membrane</keyword>
<dbReference type="EMBL" id="CP009528">
    <property type="protein sequence ID" value="AKB54055.1"/>
    <property type="molecule type" value="Genomic_DNA"/>
</dbReference>
<evidence type="ECO:0000313" key="2">
    <source>
        <dbReference type="EMBL" id="AKB54055.1"/>
    </source>
</evidence>
<reference evidence="2 3" key="1">
    <citation type="submission" date="2014-07" db="EMBL/GenBank/DDBJ databases">
        <title>Methanogenic archaea and the global carbon cycle.</title>
        <authorList>
            <person name="Henriksen J.R."/>
            <person name="Luke J."/>
            <person name="Reinhart S."/>
            <person name="Benedict M.N."/>
            <person name="Youngblut N.D."/>
            <person name="Metcalf M.E."/>
            <person name="Whitaker R.J."/>
            <person name="Metcalf W.W."/>
        </authorList>
    </citation>
    <scope>NUCLEOTIDE SEQUENCE [LARGE SCALE GENOMIC DNA]</scope>
    <source>
        <strain evidence="2 3">MS</strain>
    </source>
</reference>
<organism evidence="2 3">
    <name type="scientific">Methanosarcina barkeri MS</name>
    <dbReference type="NCBI Taxonomy" id="1434108"/>
    <lineage>
        <taxon>Archaea</taxon>
        <taxon>Methanobacteriati</taxon>
        <taxon>Methanobacteriota</taxon>
        <taxon>Stenosarchaea group</taxon>
        <taxon>Methanomicrobia</taxon>
        <taxon>Methanosarcinales</taxon>
        <taxon>Methanosarcinaceae</taxon>
        <taxon>Methanosarcina</taxon>
    </lineage>
</organism>
<evidence type="ECO:0000313" key="3">
    <source>
        <dbReference type="Proteomes" id="UP000033033"/>
    </source>
</evidence>
<dbReference type="KEGG" id="mby:MSBRM_1057"/>
<proteinExistence type="predicted"/>
<sequence length="213" mass="23987">MSDNVFTHIIRIIWLVAVIIFFLLITLPFIAEYISGDNILNESIGPSKDLEANILLTENEKVTVVFKTEERALNSESLNLSLVDPQKKELFWEKSFEKSFTPIPSDETGTQKEAMTQQTIDFFSFTPKASGIYHIKISNADFPTDVKIVSGMITPSEQPSYIPLLLISLIVMFAGCLFKSIRMGFRRFSFSGAINFIISLSLSLITIYKIIGL</sequence>
<dbReference type="Proteomes" id="UP000033033">
    <property type="component" value="Chromosome"/>
</dbReference>
<gene>
    <name evidence="2" type="ORF">MSBRM_1057</name>
</gene>
<name>A0A0E3QTY0_METBA</name>
<dbReference type="AlphaFoldDB" id="A0A0E3QTY0"/>